<dbReference type="PANTHER" id="PTHR30401:SF0">
    <property type="entry name" value="TRNA 2-SELENOURIDINE SYNTHASE"/>
    <property type="match status" value="1"/>
</dbReference>
<sequence>MDLKLLSSYKNIDLRSEKEFHKGTIPGSVNIPILSNDEFENVGKEYKNKGQEAAINLGLQLVKGDLKNKRIDAWKNHLNNNPGCFIFCYRGGLRSKIAQEWLEKENIIVQRISGGYKNFRSNILDEHVNSKYDINKWMIIGGLTGSGKTALLSQFKETIDLEKIANHRGSAFGKNISPQPSQADFENELTLKYINHSHSNILLEDESRSIGRVTLPGTWYEKMQSSKLVVLKISTDERVNNILDEYVLQILKTSNNVQELLNQYLFSLEKIKKRLGDKLFKEISDLMIKAFKMNHLDSHKKWISKLLIGYYDPMYNYKLKLRKEYIVHIGDDISCFNYIVG</sequence>
<reference evidence="3" key="1">
    <citation type="submission" date="2018-05" db="EMBL/GenBank/DDBJ databases">
        <authorList>
            <person name="Lanie J.A."/>
            <person name="Ng W.-L."/>
            <person name="Kazmierczak K.M."/>
            <person name="Andrzejewski T.M."/>
            <person name="Davidsen T.M."/>
            <person name="Wayne K.J."/>
            <person name="Tettelin H."/>
            <person name="Glass J.I."/>
            <person name="Rusch D."/>
            <person name="Podicherti R."/>
            <person name="Tsui H.-C.T."/>
            <person name="Winkler M.E."/>
        </authorList>
    </citation>
    <scope>NUCLEOTIDE SEQUENCE</scope>
</reference>
<dbReference type="Pfam" id="PF00581">
    <property type="entry name" value="Rhodanese"/>
    <property type="match status" value="1"/>
</dbReference>
<gene>
    <name evidence="3" type="ORF">METZ01_LOCUS75308</name>
</gene>
<dbReference type="SUPFAM" id="SSF52821">
    <property type="entry name" value="Rhodanese/Cell cycle control phosphatase"/>
    <property type="match status" value="1"/>
</dbReference>
<dbReference type="GO" id="GO:0002098">
    <property type="term" value="P:tRNA wobble uridine modification"/>
    <property type="evidence" value="ECO:0007669"/>
    <property type="project" value="InterPro"/>
</dbReference>
<dbReference type="NCBIfam" id="TIGR03167">
    <property type="entry name" value="tRNA_sel_U_synt"/>
    <property type="match status" value="1"/>
</dbReference>
<dbReference type="InterPro" id="IPR017582">
    <property type="entry name" value="SelU"/>
</dbReference>
<dbReference type="Gene3D" id="3.40.250.10">
    <property type="entry name" value="Rhodanese-like domain"/>
    <property type="match status" value="1"/>
</dbReference>
<protein>
    <recommendedName>
        <fullName evidence="2">Rhodanese domain-containing protein</fullName>
    </recommendedName>
</protein>
<dbReference type="EMBL" id="UINC01005616">
    <property type="protein sequence ID" value="SVA22454.1"/>
    <property type="molecule type" value="Genomic_DNA"/>
</dbReference>
<keyword evidence="1" id="KW-0711">Selenium</keyword>
<dbReference type="InterPro" id="IPR036873">
    <property type="entry name" value="Rhodanese-like_dom_sf"/>
</dbReference>
<dbReference type="AlphaFoldDB" id="A0A381U309"/>
<feature type="domain" description="Rhodanese" evidence="2">
    <location>
        <begin position="5"/>
        <end position="128"/>
    </location>
</feature>
<evidence type="ECO:0000313" key="3">
    <source>
        <dbReference type="EMBL" id="SVA22454.1"/>
    </source>
</evidence>
<dbReference type="GO" id="GO:0043828">
    <property type="term" value="F:tRNA 2-selenouridine synthase activity"/>
    <property type="evidence" value="ECO:0007669"/>
    <property type="project" value="InterPro"/>
</dbReference>
<proteinExistence type="predicted"/>
<dbReference type="NCBIfam" id="NF008750">
    <property type="entry name" value="PRK11784.1-2"/>
    <property type="match status" value="1"/>
</dbReference>
<accession>A0A381U309</accession>
<evidence type="ECO:0000259" key="2">
    <source>
        <dbReference type="PROSITE" id="PS50206"/>
    </source>
</evidence>
<organism evidence="3">
    <name type="scientific">marine metagenome</name>
    <dbReference type="NCBI Taxonomy" id="408172"/>
    <lineage>
        <taxon>unclassified sequences</taxon>
        <taxon>metagenomes</taxon>
        <taxon>ecological metagenomes</taxon>
    </lineage>
</organism>
<dbReference type="NCBIfam" id="NF008751">
    <property type="entry name" value="PRK11784.1-3"/>
    <property type="match status" value="1"/>
</dbReference>
<dbReference type="PANTHER" id="PTHR30401">
    <property type="entry name" value="TRNA 2-SELENOURIDINE SYNTHASE"/>
    <property type="match status" value="1"/>
</dbReference>
<dbReference type="InterPro" id="IPR001763">
    <property type="entry name" value="Rhodanese-like_dom"/>
</dbReference>
<evidence type="ECO:0000256" key="1">
    <source>
        <dbReference type="ARBA" id="ARBA00023266"/>
    </source>
</evidence>
<name>A0A381U309_9ZZZZ</name>
<dbReference type="Pfam" id="PF26341">
    <property type="entry name" value="AAA_SelU"/>
    <property type="match status" value="1"/>
</dbReference>
<dbReference type="PROSITE" id="PS50206">
    <property type="entry name" value="RHODANESE_3"/>
    <property type="match status" value="1"/>
</dbReference>
<dbReference type="InterPro" id="IPR058840">
    <property type="entry name" value="AAA_SelU"/>
</dbReference>